<dbReference type="InterPro" id="IPR027268">
    <property type="entry name" value="Peptidase_M4/M1_CTD_sf"/>
</dbReference>
<dbReference type="Proteomes" id="UP000197783">
    <property type="component" value="Unassembled WGS sequence"/>
</dbReference>
<keyword evidence="3" id="KW-0378">Hydrolase</keyword>
<keyword evidence="3" id="KW-0645">Protease</keyword>
<accession>A0A245ZIK2</accession>
<feature type="domain" description="Peptidase M61 N-terminal" evidence="2">
    <location>
        <begin position="50"/>
        <end position="222"/>
    </location>
</feature>
<proteinExistence type="predicted"/>
<dbReference type="Gene3D" id="1.10.390.10">
    <property type="entry name" value="Neutral Protease Domain 2"/>
    <property type="match status" value="1"/>
</dbReference>
<comment type="caution">
    <text evidence="3">The sequence shown here is derived from an EMBL/GenBank/DDBJ whole genome shotgun (WGS) entry which is preliminary data.</text>
</comment>
<feature type="domain" description="Peptidase M61 catalytic" evidence="1">
    <location>
        <begin position="317"/>
        <end position="431"/>
    </location>
</feature>
<dbReference type="GO" id="GO:0004177">
    <property type="term" value="F:aminopeptidase activity"/>
    <property type="evidence" value="ECO:0007669"/>
    <property type="project" value="UniProtKB-KW"/>
</dbReference>
<protein>
    <submittedName>
        <fullName evidence="3">M61 glycyl aminopeptidase</fullName>
    </submittedName>
</protein>
<dbReference type="Pfam" id="PF05299">
    <property type="entry name" value="Peptidase_M61"/>
    <property type="match status" value="1"/>
</dbReference>
<evidence type="ECO:0000259" key="2">
    <source>
        <dbReference type="Pfam" id="PF17899"/>
    </source>
</evidence>
<reference evidence="3 4" key="1">
    <citation type="submission" date="2017-03" db="EMBL/GenBank/DDBJ databases">
        <title>Genome sequence of Sphingomonas mucosissima DSM 17494.</title>
        <authorList>
            <person name="Poehlein A."/>
            <person name="Wuebbeler J.H."/>
            <person name="Steinbuechel A."/>
            <person name="Daniel R."/>
        </authorList>
    </citation>
    <scope>NUCLEOTIDE SEQUENCE [LARGE SCALE GENOMIC DNA]</scope>
    <source>
        <strain evidence="3 4">DSM 17494</strain>
    </source>
</reference>
<dbReference type="InterPro" id="IPR007963">
    <property type="entry name" value="Peptidase_M61_catalytic"/>
</dbReference>
<name>A0A245ZIK2_9SPHN</name>
<dbReference type="PIRSF" id="PIRSF016493">
    <property type="entry name" value="Glycyl_aminpptds"/>
    <property type="match status" value="1"/>
</dbReference>
<dbReference type="AlphaFoldDB" id="A0A245ZIK2"/>
<sequence length="639" mass="71693">MLSPSRLAWIKDSAVPARHETAMTDLPRPLSQPLPLPEPEDVAFAGTIRLHVDASDVLRRIFRVHEVIPVPGKGVYTLLLPKWLPGYHAPQAPIELLAGLAFEAAGEPLHWSRHPTEVHAFHVSVPDGATEIDARFQFLSPTSSAQGRVVVSPDLLNLEWNCVVLYPAGHFSRRIAVDAKLTLPEGWQLATALPFASQTGDTVQFETIQLDELVDSPVMAGRHYRRIELDDGGVTLNVFADAAHQLAATEEQIAPHRAVVTQADRLFGRRPFDRFEVLLALSDEIGSIGVEHHRSCEIASIGEYFTDWDNSFPRRDSFPHEYIHGWNGKHRRGADSWAPCFYQPIRNSLMWVYEGQTQYWDRVLCARSGLWTREQTLSALADIAATHDMQAGSRWRPVSDTTKDPIIAARAPLPWPSWQRSEDYYTEGALIWLDVDTRIRELTGEARSLDDFAHTFFGAELPVDGITRTYLFDDVVRTLRDIADEDWSAFFVERLHDTRSDAPLAGIKRGGYRLVYRAVPSEMWRAKEQLSGIRSFIYSLGLSVSSDGEVQEVRWESAAFDAAITAGTKLIGVNGLTFTPDALDRAIEEASSDKPIDLLVQAGKYQREVSIDWSEGHRYPVLEPIPGSVRRLDDILAPR</sequence>
<evidence type="ECO:0000313" key="3">
    <source>
        <dbReference type="EMBL" id="OWK29563.1"/>
    </source>
</evidence>
<organism evidence="3 4">
    <name type="scientific">Sphingomonas mucosissima</name>
    <dbReference type="NCBI Taxonomy" id="370959"/>
    <lineage>
        <taxon>Bacteria</taxon>
        <taxon>Pseudomonadati</taxon>
        <taxon>Pseudomonadota</taxon>
        <taxon>Alphaproteobacteria</taxon>
        <taxon>Sphingomonadales</taxon>
        <taxon>Sphingomonadaceae</taxon>
        <taxon>Sphingomonas</taxon>
    </lineage>
</organism>
<dbReference type="EMBL" id="NBBJ01000003">
    <property type="protein sequence ID" value="OWK29563.1"/>
    <property type="molecule type" value="Genomic_DNA"/>
</dbReference>
<dbReference type="Pfam" id="PF17899">
    <property type="entry name" value="Peptidase_M61_N"/>
    <property type="match status" value="1"/>
</dbReference>
<keyword evidence="4" id="KW-1185">Reference proteome</keyword>
<keyword evidence="3" id="KW-0031">Aminopeptidase</keyword>
<dbReference type="InterPro" id="IPR040756">
    <property type="entry name" value="Peptidase_M61_N"/>
</dbReference>
<evidence type="ECO:0000259" key="1">
    <source>
        <dbReference type="Pfam" id="PF05299"/>
    </source>
</evidence>
<dbReference type="OrthoDB" id="7521939at2"/>
<dbReference type="InterPro" id="IPR024191">
    <property type="entry name" value="Peptidase_M61"/>
</dbReference>
<dbReference type="Gene3D" id="2.60.40.3650">
    <property type="match status" value="1"/>
</dbReference>
<evidence type="ECO:0000313" key="4">
    <source>
        <dbReference type="Proteomes" id="UP000197783"/>
    </source>
</evidence>
<gene>
    <name evidence="3" type="ORF">SPMU_19830</name>
</gene>